<feature type="non-terminal residue" evidence="1">
    <location>
        <position position="1"/>
    </location>
</feature>
<proteinExistence type="predicted"/>
<gene>
    <name evidence="1" type="ORF">ILYODFUR_017049</name>
</gene>
<dbReference type="Proteomes" id="UP001482620">
    <property type="component" value="Unassembled WGS sequence"/>
</dbReference>
<comment type="caution">
    <text evidence="1">The sequence shown here is derived from an EMBL/GenBank/DDBJ whole genome shotgun (WGS) entry which is preliminary data.</text>
</comment>
<evidence type="ECO:0000313" key="1">
    <source>
        <dbReference type="EMBL" id="MEQ2236876.1"/>
    </source>
</evidence>
<name>A0ABV0TWI9_9TELE</name>
<protein>
    <submittedName>
        <fullName evidence="1">Uncharacterized protein</fullName>
    </submittedName>
</protein>
<sequence>PPPQQASQAPTTTSTHTWRAKHLVPSTVLYNYSLLKHTHVYKQTHTLLKICSQASFLHLPFPVNCLTILSLKQFQAIALEMFTLFSLLSFPHRMSEAKHHLQSKVGSYFQAAPMERQTAVSLLRSRTQSNAIYSQTSGISQQGKEAFQ</sequence>
<organism evidence="1 2">
    <name type="scientific">Ilyodon furcidens</name>
    <name type="common">goldbreast splitfin</name>
    <dbReference type="NCBI Taxonomy" id="33524"/>
    <lineage>
        <taxon>Eukaryota</taxon>
        <taxon>Metazoa</taxon>
        <taxon>Chordata</taxon>
        <taxon>Craniata</taxon>
        <taxon>Vertebrata</taxon>
        <taxon>Euteleostomi</taxon>
        <taxon>Actinopterygii</taxon>
        <taxon>Neopterygii</taxon>
        <taxon>Teleostei</taxon>
        <taxon>Neoteleostei</taxon>
        <taxon>Acanthomorphata</taxon>
        <taxon>Ovalentaria</taxon>
        <taxon>Atherinomorphae</taxon>
        <taxon>Cyprinodontiformes</taxon>
        <taxon>Goodeidae</taxon>
        <taxon>Ilyodon</taxon>
    </lineage>
</organism>
<evidence type="ECO:0000313" key="2">
    <source>
        <dbReference type="Proteomes" id="UP001482620"/>
    </source>
</evidence>
<reference evidence="1 2" key="1">
    <citation type="submission" date="2021-06" db="EMBL/GenBank/DDBJ databases">
        <authorList>
            <person name="Palmer J.M."/>
        </authorList>
    </citation>
    <scope>NUCLEOTIDE SEQUENCE [LARGE SCALE GENOMIC DNA]</scope>
    <source>
        <strain evidence="2">if_2019</strain>
        <tissue evidence="1">Muscle</tissue>
    </source>
</reference>
<dbReference type="EMBL" id="JAHRIQ010047923">
    <property type="protein sequence ID" value="MEQ2236876.1"/>
    <property type="molecule type" value="Genomic_DNA"/>
</dbReference>
<keyword evidence="2" id="KW-1185">Reference proteome</keyword>
<accession>A0ABV0TWI9</accession>